<evidence type="ECO:0000256" key="7">
    <source>
        <dbReference type="ARBA" id="ARBA00023288"/>
    </source>
</evidence>
<evidence type="ECO:0000256" key="6">
    <source>
        <dbReference type="ARBA" id="ARBA00023180"/>
    </source>
</evidence>
<evidence type="ECO:0000313" key="12">
    <source>
        <dbReference type="EMBL" id="KEZ45428.1"/>
    </source>
</evidence>
<proteinExistence type="predicted"/>
<feature type="transmembrane region" description="Helical" evidence="9">
    <location>
        <begin position="214"/>
        <end position="236"/>
    </location>
</feature>
<evidence type="ECO:0000256" key="2">
    <source>
        <dbReference type="ARBA" id="ARBA00022475"/>
    </source>
</evidence>
<keyword evidence="9" id="KW-1133">Transmembrane helix</keyword>
<dbReference type="CDD" id="cd21176">
    <property type="entry name" value="LPMO_auxiliary-like"/>
    <property type="match status" value="1"/>
</dbReference>
<evidence type="ECO:0000256" key="8">
    <source>
        <dbReference type="SAM" id="MobiDB-lite"/>
    </source>
</evidence>
<keyword evidence="5 9" id="KW-0472">Membrane</keyword>
<evidence type="ECO:0000259" key="11">
    <source>
        <dbReference type="Pfam" id="PF20238"/>
    </source>
</evidence>
<gene>
    <name evidence="12" type="ORF">SAPIO_CDS1727</name>
</gene>
<evidence type="ECO:0000256" key="3">
    <source>
        <dbReference type="ARBA" id="ARBA00022622"/>
    </source>
</evidence>
<dbReference type="Proteomes" id="UP000028545">
    <property type="component" value="Unassembled WGS sequence"/>
</dbReference>
<dbReference type="GO" id="GO:0098552">
    <property type="term" value="C:side of membrane"/>
    <property type="evidence" value="ECO:0007669"/>
    <property type="project" value="UniProtKB-KW"/>
</dbReference>
<evidence type="ECO:0000256" key="1">
    <source>
        <dbReference type="ARBA" id="ARBA00004609"/>
    </source>
</evidence>
<feature type="compositionally biased region" description="Gly residues" evidence="8">
    <location>
        <begin position="186"/>
        <end position="212"/>
    </location>
</feature>
<reference evidence="12 13" key="1">
    <citation type="journal article" date="2014" name="Genome Announc.">
        <title>Draft genome sequence of the pathogenic fungus Scedosporium apiospermum.</title>
        <authorList>
            <person name="Vandeputte P."/>
            <person name="Ghamrawi S."/>
            <person name="Rechenmann M."/>
            <person name="Iltis A."/>
            <person name="Giraud S."/>
            <person name="Fleury M."/>
            <person name="Thornton C."/>
            <person name="Delhaes L."/>
            <person name="Meyer W."/>
            <person name="Papon N."/>
            <person name="Bouchara J.P."/>
        </authorList>
    </citation>
    <scope>NUCLEOTIDE SEQUENCE [LARGE SCALE GENOMIC DNA]</scope>
    <source>
        <strain evidence="12 13">IHEM 14462</strain>
    </source>
</reference>
<sequence>MARLTTTLLSLLATTTTAHFTISYPPFVEPANENLLASGPCGGAELDFEKGTVTDFHVGGDAVAVIGGHPQSNWLFRVTDDITGATNWTKAFPIVQQNGAGKFCEPQVTVPEAWIGRQGLLGVVANAEDGVLYACSQVKFVEGAAGQPPSECQNTTKTASFVDDSTLDALVGDGSSSSGNSSSGSGDSGSGSGSGDGSGSGSGGASGSGDEGGAAALASSFFGVLSAAAVVAGVFVL</sequence>
<organism evidence="12 13">
    <name type="scientific">Pseudallescheria apiosperma</name>
    <name type="common">Scedosporium apiospermum</name>
    <dbReference type="NCBI Taxonomy" id="563466"/>
    <lineage>
        <taxon>Eukaryota</taxon>
        <taxon>Fungi</taxon>
        <taxon>Dikarya</taxon>
        <taxon>Ascomycota</taxon>
        <taxon>Pezizomycotina</taxon>
        <taxon>Sordariomycetes</taxon>
        <taxon>Hypocreomycetidae</taxon>
        <taxon>Microascales</taxon>
        <taxon>Microascaceae</taxon>
        <taxon>Scedosporium</taxon>
    </lineage>
</organism>
<evidence type="ECO:0000256" key="9">
    <source>
        <dbReference type="SAM" id="Phobius"/>
    </source>
</evidence>
<feature type="chain" id="PRO_5001775628" evidence="10">
    <location>
        <begin position="19"/>
        <end position="237"/>
    </location>
</feature>
<keyword evidence="6" id="KW-0325">Glycoprotein</keyword>
<dbReference type="Pfam" id="PF20238">
    <property type="entry name" value="BIM1-like_dom"/>
    <property type="match status" value="1"/>
</dbReference>
<keyword evidence="7" id="KW-0449">Lipoprotein</keyword>
<protein>
    <submittedName>
        <fullName evidence="12">Putative gpi anchored protein</fullName>
    </submittedName>
</protein>
<keyword evidence="4 10" id="KW-0732">Signal</keyword>
<name>A0A084GDL6_PSEDA</name>
<dbReference type="InterPro" id="IPR046936">
    <property type="entry name" value="BIM1-like"/>
</dbReference>
<evidence type="ECO:0000256" key="10">
    <source>
        <dbReference type="SAM" id="SignalP"/>
    </source>
</evidence>
<evidence type="ECO:0000256" key="4">
    <source>
        <dbReference type="ARBA" id="ARBA00022729"/>
    </source>
</evidence>
<dbReference type="InterPro" id="IPR046530">
    <property type="entry name" value="BIM1-like_dom"/>
</dbReference>
<dbReference type="EMBL" id="JOWA01000077">
    <property type="protein sequence ID" value="KEZ45428.1"/>
    <property type="molecule type" value="Genomic_DNA"/>
</dbReference>
<keyword evidence="2" id="KW-1003">Cell membrane</keyword>
<dbReference type="PANTHER" id="PTHR34992:SF1">
    <property type="entry name" value="COPPER ACQUISITION FACTOR BIM1-LIKE DOMAIN-CONTAINING PROTEIN"/>
    <property type="match status" value="1"/>
</dbReference>
<dbReference type="VEuPathDB" id="FungiDB:SAPIO_CDS1727"/>
<keyword evidence="13" id="KW-1185">Reference proteome</keyword>
<feature type="signal peptide" evidence="10">
    <location>
        <begin position="1"/>
        <end position="18"/>
    </location>
</feature>
<dbReference type="OrthoDB" id="2146436at2759"/>
<dbReference type="HOGENOM" id="CLU_070647_0_1_1"/>
<dbReference type="RefSeq" id="XP_016645227.1">
    <property type="nucleotide sequence ID" value="XM_016784930.1"/>
</dbReference>
<evidence type="ECO:0000313" key="13">
    <source>
        <dbReference type="Proteomes" id="UP000028545"/>
    </source>
</evidence>
<dbReference type="KEGG" id="sapo:SAPIO_CDS1727"/>
<keyword evidence="9" id="KW-0812">Transmembrane</keyword>
<feature type="compositionally biased region" description="Low complexity" evidence="8">
    <location>
        <begin position="172"/>
        <end position="185"/>
    </location>
</feature>
<dbReference type="PANTHER" id="PTHR34992">
    <property type="entry name" value="HYPHAL ANASTAMOSIS-7 PROTEIN"/>
    <property type="match status" value="1"/>
</dbReference>
<keyword evidence="3" id="KW-0336">GPI-anchor</keyword>
<feature type="region of interest" description="Disordered" evidence="8">
    <location>
        <begin position="172"/>
        <end position="213"/>
    </location>
</feature>
<dbReference type="GO" id="GO:0005886">
    <property type="term" value="C:plasma membrane"/>
    <property type="evidence" value="ECO:0007669"/>
    <property type="project" value="UniProtKB-SubCell"/>
</dbReference>
<comment type="subcellular location">
    <subcellularLocation>
        <location evidence="1">Cell membrane</location>
        <topology evidence="1">Lipid-anchor</topology>
        <topology evidence="1">GPI-anchor</topology>
    </subcellularLocation>
</comment>
<comment type="caution">
    <text evidence="12">The sequence shown here is derived from an EMBL/GenBank/DDBJ whole genome shotgun (WGS) entry which is preliminary data.</text>
</comment>
<dbReference type="GeneID" id="27720799"/>
<accession>A0A084GDL6</accession>
<feature type="domain" description="Copper acquisition factor BIM1-like" evidence="11">
    <location>
        <begin position="18"/>
        <end position="156"/>
    </location>
</feature>
<dbReference type="OMA" id="QIFPIVQ"/>
<dbReference type="AlphaFoldDB" id="A0A084GDL6"/>
<evidence type="ECO:0000256" key="5">
    <source>
        <dbReference type="ARBA" id="ARBA00023136"/>
    </source>
</evidence>